<organism evidence="2 3">
    <name type="scientific">Mugilogobius chulae</name>
    <name type="common">yellowstripe goby</name>
    <dbReference type="NCBI Taxonomy" id="88201"/>
    <lineage>
        <taxon>Eukaryota</taxon>
        <taxon>Metazoa</taxon>
        <taxon>Chordata</taxon>
        <taxon>Craniata</taxon>
        <taxon>Vertebrata</taxon>
        <taxon>Euteleostomi</taxon>
        <taxon>Actinopterygii</taxon>
        <taxon>Neopterygii</taxon>
        <taxon>Teleostei</taxon>
        <taxon>Neoteleostei</taxon>
        <taxon>Acanthomorphata</taxon>
        <taxon>Gobiaria</taxon>
        <taxon>Gobiiformes</taxon>
        <taxon>Gobioidei</taxon>
        <taxon>Gobiidae</taxon>
        <taxon>Gobionellinae</taxon>
        <taxon>Mugilogobius</taxon>
    </lineage>
</organism>
<dbReference type="Proteomes" id="UP001460270">
    <property type="component" value="Unassembled WGS sequence"/>
</dbReference>
<accession>A0AAW0MVV7</accession>
<proteinExistence type="predicted"/>
<name>A0AAW0MVV7_9GOBI</name>
<protein>
    <submittedName>
        <fullName evidence="2">Uncharacterized protein</fullName>
    </submittedName>
</protein>
<feature type="region of interest" description="Disordered" evidence="1">
    <location>
        <begin position="45"/>
        <end position="82"/>
    </location>
</feature>
<gene>
    <name evidence="2" type="ORF">WMY93_029746</name>
</gene>
<evidence type="ECO:0000313" key="2">
    <source>
        <dbReference type="EMBL" id="KAK7881337.1"/>
    </source>
</evidence>
<sequence>MSVTRTNAGNFVSTKYNLSGAYIPSFQKKEVGSVGQRIQLAPLAGQHSTRLSSDLKKEKSKSAKLKHLSGSPLSENSEDYEDWKRRTDRTQLKGSSFSALGKTSGILPRAPAVQPVHGRIDWTSKYGGNR</sequence>
<keyword evidence="3" id="KW-1185">Reference proteome</keyword>
<dbReference type="AlphaFoldDB" id="A0AAW0MVV7"/>
<evidence type="ECO:0000256" key="1">
    <source>
        <dbReference type="SAM" id="MobiDB-lite"/>
    </source>
</evidence>
<comment type="caution">
    <text evidence="2">The sequence shown here is derived from an EMBL/GenBank/DDBJ whole genome shotgun (WGS) entry which is preliminary data.</text>
</comment>
<dbReference type="EMBL" id="JBBPFD010000022">
    <property type="protein sequence ID" value="KAK7881337.1"/>
    <property type="molecule type" value="Genomic_DNA"/>
</dbReference>
<evidence type="ECO:0000313" key="3">
    <source>
        <dbReference type="Proteomes" id="UP001460270"/>
    </source>
</evidence>
<reference evidence="3" key="1">
    <citation type="submission" date="2024-04" db="EMBL/GenBank/DDBJ databases">
        <title>Salinicola lusitanus LLJ914,a marine bacterium isolated from the Okinawa Trough.</title>
        <authorList>
            <person name="Li J."/>
        </authorList>
    </citation>
    <scope>NUCLEOTIDE SEQUENCE [LARGE SCALE GENOMIC DNA]</scope>
</reference>